<feature type="transmembrane region" description="Helical" evidence="7">
    <location>
        <begin position="268"/>
        <end position="293"/>
    </location>
</feature>
<feature type="transmembrane region" description="Helical" evidence="7">
    <location>
        <begin position="111"/>
        <end position="131"/>
    </location>
</feature>
<gene>
    <name evidence="9" type="ORF">ACFFNY_07970</name>
</gene>
<dbReference type="InterPro" id="IPR035906">
    <property type="entry name" value="MetI-like_sf"/>
</dbReference>
<dbReference type="InterPro" id="IPR050809">
    <property type="entry name" value="UgpAE/MalFG_permease"/>
</dbReference>
<feature type="domain" description="ABC transmembrane type-1" evidence="8">
    <location>
        <begin position="74"/>
        <end position="289"/>
    </location>
</feature>
<dbReference type="PROSITE" id="PS50928">
    <property type="entry name" value="ABC_TM1"/>
    <property type="match status" value="1"/>
</dbReference>
<keyword evidence="5 7" id="KW-1133">Transmembrane helix</keyword>
<comment type="similarity">
    <text evidence="7">Belongs to the binding-protein-dependent transport system permease family.</text>
</comment>
<comment type="caution">
    <text evidence="9">The sequence shown here is derived from an EMBL/GenBank/DDBJ whole genome shotgun (WGS) entry which is preliminary data.</text>
</comment>
<evidence type="ECO:0000256" key="2">
    <source>
        <dbReference type="ARBA" id="ARBA00022448"/>
    </source>
</evidence>
<name>A0ABV5VTA9_9BACL</name>
<dbReference type="SUPFAM" id="SSF161098">
    <property type="entry name" value="MetI-like"/>
    <property type="match status" value="1"/>
</dbReference>
<dbReference type="CDD" id="cd06261">
    <property type="entry name" value="TM_PBP2"/>
    <property type="match status" value="1"/>
</dbReference>
<accession>A0ABV5VTA9</accession>
<keyword evidence="2 7" id="KW-0813">Transport</keyword>
<evidence type="ECO:0000256" key="7">
    <source>
        <dbReference type="RuleBase" id="RU363032"/>
    </source>
</evidence>
<dbReference type="PANTHER" id="PTHR43227:SF11">
    <property type="entry name" value="BLL4140 PROTEIN"/>
    <property type="match status" value="1"/>
</dbReference>
<protein>
    <submittedName>
        <fullName evidence="9">ABC transporter permease</fullName>
    </submittedName>
</protein>
<dbReference type="Pfam" id="PF00528">
    <property type="entry name" value="BPD_transp_1"/>
    <property type="match status" value="1"/>
</dbReference>
<keyword evidence="10" id="KW-1185">Reference proteome</keyword>
<dbReference type="Gene3D" id="1.10.3720.10">
    <property type="entry name" value="MetI-like"/>
    <property type="match status" value="1"/>
</dbReference>
<keyword evidence="4 7" id="KW-0812">Transmembrane</keyword>
<organism evidence="9 10">
    <name type="scientific">Paenibacillus hodogayensis</name>
    <dbReference type="NCBI Taxonomy" id="279208"/>
    <lineage>
        <taxon>Bacteria</taxon>
        <taxon>Bacillati</taxon>
        <taxon>Bacillota</taxon>
        <taxon>Bacilli</taxon>
        <taxon>Bacillales</taxon>
        <taxon>Paenibacillaceae</taxon>
        <taxon>Paenibacillus</taxon>
    </lineage>
</organism>
<keyword evidence="3" id="KW-1003">Cell membrane</keyword>
<evidence type="ECO:0000256" key="4">
    <source>
        <dbReference type="ARBA" id="ARBA00022692"/>
    </source>
</evidence>
<dbReference type="EMBL" id="JBHMAG010000007">
    <property type="protein sequence ID" value="MFB9751503.1"/>
    <property type="molecule type" value="Genomic_DNA"/>
</dbReference>
<keyword evidence="6 7" id="KW-0472">Membrane</keyword>
<dbReference type="Proteomes" id="UP001589619">
    <property type="component" value="Unassembled WGS sequence"/>
</dbReference>
<comment type="subcellular location">
    <subcellularLocation>
        <location evidence="1 7">Cell membrane</location>
        <topology evidence="1 7">Multi-pass membrane protein</topology>
    </subcellularLocation>
</comment>
<evidence type="ECO:0000256" key="1">
    <source>
        <dbReference type="ARBA" id="ARBA00004651"/>
    </source>
</evidence>
<feature type="transmembrane region" description="Helical" evidence="7">
    <location>
        <begin position="78"/>
        <end position="99"/>
    </location>
</feature>
<evidence type="ECO:0000313" key="9">
    <source>
        <dbReference type="EMBL" id="MFB9751503.1"/>
    </source>
</evidence>
<evidence type="ECO:0000256" key="5">
    <source>
        <dbReference type="ARBA" id="ARBA00022989"/>
    </source>
</evidence>
<feature type="transmembrane region" description="Helical" evidence="7">
    <location>
        <begin position="12"/>
        <end position="32"/>
    </location>
</feature>
<dbReference type="RefSeq" id="WP_344912081.1">
    <property type="nucleotide sequence ID" value="NZ_BAAAYO010000010.1"/>
</dbReference>
<dbReference type="PANTHER" id="PTHR43227">
    <property type="entry name" value="BLL4140 PROTEIN"/>
    <property type="match status" value="1"/>
</dbReference>
<sequence>MRTIRTAKRLRELPLHLMILPGAILVFIYHYVPMGGLVMAFQKYIPTRGILGSEWVGLRNFTYVFSLPSTLEVFRNTLFIAVLKIIAGLIAPIGTALLLNEIGKAAFKRTVQTLVYLPHFLSWTILAGILIDILSPGQGIVNKVLGVVGIDPIFFLGDNKWFPYTIVVSNEWKEFGFSTIVYLAALSGVDPSLYESAVIDGAGRWKQTWHITLPGIRPVIVLLTTLSLGQILNAGFEQVFNLYSPYVYESGDIIDTMVYRMGLENAQYSLATAVGLLKSVVSLVMISISYLLAYRLANYRIF</sequence>
<evidence type="ECO:0000256" key="6">
    <source>
        <dbReference type="ARBA" id="ARBA00023136"/>
    </source>
</evidence>
<evidence type="ECO:0000313" key="10">
    <source>
        <dbReference type="Proteomes" id="UP001589619"/>
    </source>
</evidence>
<proteinExistence type="inferred from homology"/>
<evidence type="ECO:0000259" key="8">
    <source>
        <dbReference type="PROSITE" id="PS50928"/>
    </source>
</evidence>
<dbReference type="InterPro" id="IPR000515">
    <property type="entry name" value="MetI-like"/>
</dbReference>
<reference evidence="9 10" key="1">
    <citation type="submission" date="2024-09" db="EMBL/GenBank/DDBJ databases">
        <authorList>
            <person name="Sun Q."/>
            <person name="Mori K."/>
        </authorList>
    </citation>
    <scope>NUCLEOTIDE SEQUENCE [LARGE SCALE GENOMIC DNA]</scope>
    <source>
        <strain evidence="9 10">JCM 12520</strain>
    </source>
</reference>
<evidence type="ECO:0000256" key="3">
    <source>
        <dbReference type="ARBA" id="ARBA00022475"/>
    </source>
</evidence>